<keyword evidence="3" id="KW-1185">Reference proteome</keyword>
<protein>
    <submittedName>
        <fullName evidence="2">Uncharacterized protein</fullName>
    </submittedName>
</protein>
<dbReference type="AlphaFoldDB" id="A0A2N5SWT3"/>
<name>A0A2N5SWT3_9BASI</name>
<feature type="region of interest" description="Disordered" evidence="1">
    <location>
        <begin position="45"/>
        <end position="65"/>
    </location>
</feature>
<proteinExistence type="predicted"/>
<gene>
    <name evidence="2" type="ORF">PCANC_10866</name>
</gene>
<dbReference type="EMBL" id="PGCJ01000845">
    <property type="protein sequence ID" value="PLW17694.1"/>
    <property type="molecule type" value="Genomic_DNA"/>
</dbReference>
<evidence type="ECO:0000256" key="1">
    <source>
        <dbReference type="SAM" id="MobiDB-lite"/>
    </source>
</evidence>
<accession>A0A2N5SWT3</accession>
<dbReference type="OrthoDB" id="2495635at2759"/>
<comment type="caution">
    <text evidence="2">The sequence shown here is derived from an EMBL/GenBank/DDBJ whole genome shotgun (WGS) entry which is preliminary data.</text>
</comment>
<evidence type="ECO:0000313" key="3">
    <source>
        <dbReference type="Proteomes" id="UP000235388"/>
    </source>
</evidence>
<reference evidence="2 3" key="1">
    <citation type="submission" date="2017-11" db="EMBL/GenBank/DDBJ databases">
        <title>De novo assembly and phasing of dikaryotic genomes from two isolates of Puccinia coronata f. sp. avenae, the causal agent of oat crown rust.</title>
        <authorList>
            <person name="Miller M.E."/>
            <person name="Zhang Y."/>
            <person name="Omidvar V."/>
            <person name="Sperschneider J."/>
            <person name="Schwessinger B."/>
            <person name="Raley C."/>
            <person name="Palmer J.M."/>
            <person name="Garnica D."/>
            <person name="Upadhyaya N."/>
            <person name="Rathjen J."/>
            <person name="Taylor J.M."/>
            <person name="Park R.F."/>
            <person name="Dodds P.N."/>
            <person name="Hirsch C.D."/>
            <person name="Kianian S.F."/>
            <person name="Figueroa M."/>
        </authorList>
    </citation>
    <scope>NUCLEOTIDE SEQUENCE [LARGE SCALE GENOMIC DNA]</scope>
    <source>
        <strain evidence="2">12NC29</strain>
    </source>
</reference>
<sequence length="217" mass="25217">MKLREALIIALSICPFQSQLMDVGLRFRGSTRSKEQALLNGSTWGGQTSSYRSAARADPLDSSDLQQRSDAIEEAKKAFQAIKLKQNAEIYDKNYWNIPYEWDEEYSILSAQKETDQILNAFLYNGKEEAQMMWLVGDGKKSPFTHPMKDIPLVERLISLYKWRKEDELKCQLTCAFNRIKNLYWQKRERIQDASIFNFIIALSVITDCRQRSAKNI</sequence>
<dbReference type="Proteomes" id="UP000235388">
    <property type="component" value="Unassembled WGS sequence"/>
</dbReference>
<evidence type="ECO:0000313" key="2">
    <source>
        <dbReference type="EMBL" id="PLW17694.1"/>
    </source>
</evidence>
<organism evidence="2 3">
    <name type="scientific">Puccinia coronata f. sp. avenae</name>
    <dbReference type="NCBI Taxonomy" id="200324"/>
    <lineage>
        <taxon>Eukaryota</taxon>
        <taxon>Fungi</taxon>
        <taxon>Dikarya</taxon>
        <taxon>Basidiomycota</taxon>
        <taxon>Pucciniomycotina</taxon>
        <taxon>Pucciniomycetes</taxon>
        <taxon>Pucciniales</taxon>
        <taxon>Pucciniaceae</taxon>
        <taxon>Puccinia</taxon>
    </lineage>
</organism>